<dbReference type="Pfam" id="PF01593">
    <property type="entry name" value="Amino_oxidase"/>
    <property type="match status" value="1"/>
</dbReference>
<comment type="caution">
    <text evidence="4">The sequence shown here is derived from an EMBL/GenBank/DDBJ whole genome shotgun (WGS) entry which is preliminary data.</text>
</comment>
<dbReference type="EMBL" id="MWQA01000001">
    <property type="protein sequence ID" value="ORC07872.1"/>
    <property type="molecule type" value="Genomic_DNA"/>
</dbReference>
<evidence type="ECO:0000313" key="5">
    <source>
        <dbReference type="Proteomes" id="UP000192335"/>
    </source>
</evidence>
<dbReference type="InterPro" id="IPR050703">
    <property type="entry name" value="Flavin_MAO"/>
</dbReference>
<evidence type="ECO:0000259" key="3">
    <source>
        <dbReference type="Pfam" id="PF01593"/>
    </source>
</evidence>
<dbReference type="InterPro" id="IPR002937">
    <property type="entry name" value="Amino_oxidase"/>
</dbReference>
<dbReference type="SUPFAM" id="SSF51905">
    <property type="entry name" value="FAD/NAD(P)-binding domain"/>
    <property type="match status" value="1"/>
</dbReference>
<organism evidence="4 5">
    <name type="scientific">Mycobacterium persicum</name>
    <dbReference type="NCBI Taxonomy" id="1487726"/>
    <lineage>
        <taxon>Bacteria</taxon>
        <taxon>Bacillati</taxon>
        <taxon>Actinomycetota</taxon>
        <taxon>Actinomycetes</taxon>
        <taxon>Mycobacteriales</taxon>
        <taxon>Mycobacteriaceae</taxon>
        <taxon>Mycobacterium</taxon>
    </lineage>
</organism>
<feature type="transmembrane region" description="Helical" evidence="2">
    <location>
        <begin position="186"/>
        <end position="212"/>
    </location>
</feature>
<evidence type="ECO:0000256" key="2">
    <source>
        <dbReference type="SAM" id="Phobius"/>
    </source>
</evidence>
<dbReference type="SUPFAM" id="SSF54373">
    <property type="entry name" value="FAD-linked reductases, C-terminal domain"/>
    <property type="match status" value="1"/>
</dbReference>
<dbReference type="Gene3D" id="3.50.50.60">
    <property type="entry name" value="FAD/NAD(P)-binding domain"/>
    <property type="match status" value="1"/>
</dbReference>
<dbReference type="PANTHER" id="PTHR43563:SF1">
    <property type="entry name" value="AMINE OXIDASE [FLAVIN-CONTAINING] B"/>
    <property type="match status" value="1"/>
</dbReference>
<dbReference type="PANTHER" id="PTHR43563">
    <property type="entry name" value="AMINE OXIDASE"/>
    <property type="match status" value="1"/>
</dbReference>
<comment type="similarity">
    <text evidence="1">Belongs to the flavin monoamine oxidase family.</text>
</comment>
<reference evidence="4 5" key="1">
    <citation type="submission" date="2017-02" db="EMBL/GenBank/DDBJ databases">
        <title>Mycobacterium kansasii genomes.</title>
        <authorList>
            <person name="Borowka P."/>
            <person name="Strapagiel D."/>
            <person name="Marciniak B."/>
            <person name="Lach J."/>
            <person name="Bakula Z."/>
            <person name="Van Ingen J."/>
            <person name="Safianowska A."/>
            <person name="Brzostek A."/>
            <person name="Dziadek J."/>
            <person name="Jagielski T."/>
        </authorList>
    </citation>
    <scope>NUCLEOTIDE SEQUENCE [LARGE SCALE GENOMIC DNA]</scope>
    <source>
        <strain evidence="4 5">12MK</strain>
    </source>
</reference>
<dbReference type="AlphaFoldDB" id="A0A8E2IYA4"/>
<sequence length="498" mass="54904">MAMAHHQSDFCVVGAVYAGLTAAYRIHQAGHSVTVFEAGPRGGGRTWSAKLSNGALFEIDGQWVGDEDAQPDVRRLMDEFGIEVYGQWDRGKTVFVDLKNNIHTYDAHDANPLIALPPISMAAKLDLSKAILSMEKMSEVVNPEAPWDDVRFPFTVSLGPGTTREADQMTVQSWFNLNIMTKEARALLGAAIVGYTGVELAACSLLHWLFVLKIYRSKLFNMSGQAPGQAQQYRVRGGMQQMADRIVATLGPEAVHLNSPVRQITQDANGVTVSAENVAVRARRVIVATNISMTNFIHFDPILPPDRAQLQHRVPTGAFWKIWLCYDEAFWRRRGLVGESISIYPGDYSPNARECGFDESSDRPGLMSVFLAGDKARDFNHLTRAERKAQVLKEMSHRFGADGGQLSERIHFPAVSPQNPAADSYFEFNWSMDEWTRGDFAGCMGPGVWTGHGFGPAVREPVGRVHWAGVDTSTYPYHCVSGAAQSGERAAREVLAAD</sequence>
<gene>
    <name evidence="4" type="ORF">B4U45_15965</name>
</gene>
<proteinExistence type="inferred from homology"/>
<accession>A0A8E2IYA4</accession>
<dbReference type="Proteomes" id="UP000192335">
    <property type="component" value="Unassembled WGS sequence"/>
</dbReference>
<keyword evidence="2" id="KW-1133">Transmembrane helix</keyword>
<evidence type="ECO:0000313" key="4">
    <source>
        <dbReference type="EMBL" id="ORC07872.1"/>
    </source>
</evidence>
<keyword evidence="2" id="KW-0472">Membrane</keyword>
<name>A0A8E2IYA4_9MYCO</name>
<dbReference type="GO" id="GO:0016491">
    <property type="term" value="F:oxidoreductase activity"/>
    <property type="evidence" value="ECO:0007669"/>
    <property type="project" value="InterPro"/>
</dbReference>
<protein>
    <recommendedName>
        <fullName evidence="3">Amine oxidase domain-containing protein</fullName>
    </recommendedName>
</protein>
<keyword evidence="2" id="KW-0812">Transmembrane</keyword>
<dbReference type="InterPro" id="IPR036188">
    <property type="entry name" value="FAD/NAD-bd_sf"/>
</dbReference>
<evidence type="ECO:0000256" key="1">
    <source>
        <dbReference type="ARBA" id="ARBA00005995"/>
    </source>
</evidence>
<feature type="domain" description="Amine oxidase" evidence="3">
    <location>
        <begin position="18"/>
        <end position="495"/>
    </location>
</feature>